<reference evidence="1" key="1">
    <citation type="submission" date="2022-08" db="EMBL/GenBank/DDBJ databases">
        <title>Genome Sequence of Pycnoporus sanguineus.</title>
        <authorList>
            <person name="Buettner E."/>
        </authorList>
    </citation>
    <scope>NUCLEOTIDE SEQUENCE</scope>
    <source>
        <strain evidence="1">CG-C14</strain>
    </source>
</reference>
<dbReference type="EMBL" id="JANSHE010004043">
    <property type="protein sequence ID" value="KAJ2981532.1"/>
    <property type="molecule type" value="Genomic_DNA"/>
</dbReference>
<protein>
    <submittedName>
        <fullName evidence="1">Uncharacterized protein</fullName>
    </submittedName>
</protein>
<sequence>MICADSKTTSFADAPSSYGQSRGPYGNGYGYVPGQGSDHLKAESGSHADVSSSYGHPKPPSATGSWWGASDSDAATTPTASTFGNGDDQPSSSTSNSGFISLMDDPMLSMTPTATKQQGSPLPRPAQHGIEEEDEDDLGLGNSSLKPKKAEKAENGDAAESPAAKEEEKPKVADPPKPGMLISVIAARVYALTVAAEVKQTASSGWLSRLWRRQETPTPGPVKANLGEESSFYYDKELKRWVNKNVRICI</sequence>
<evidence type="ECO:0000313" key="2">
    <source>
        <dbReference type="Proteomes" id="UP001144978"/>
    </source>
</evidence>
<accession>A0ACC1NQC7</accession>
<organism evidence="1 2">
    <name type="scientific">Trametes sanguinea</name>
    <dbReference type="NCBI Taxonomy" id="158606"/>
    <lineage>
        <taxon>Eukaryota</taxon>
        <taxon>Fungi</taxon>
        <taxon>Dikarya</taxon>
        <taxon>Basidiomycota</taxon>
        <taxon>Agaricomycotina</taxon>
        <taxon>Agaricomycetes</taxon>
        <taxon>Polyporales</taxon>
        <taxon>Polyporaceae</taxon>
        <taxon>Trametes</taxon>
    </lineage>
</organism>
<gene>
    <name evidence="1" type="ORF">NUW54_g10859</name>
</gene>
<name>A0ACC1NQC7_9APHY</name>
<keyword evidence="2" id="KW-1185">Reference proteome</keyword>
<proteinExistence type="predicted"/>
<comment type="caution">
    <text evidence="1">The sequence shown here is derived from an EMBL/GenBank/DDBJ whole genome shotgun (WGS) entry which is preliminary data.</text>
</comment>
<dbReference type="Proteomes" id="UP001144978">
    <property type="component" value="Unassembled WGS sequence"/>
</dbReference>
<evidence type="ECO:0000313" key="1">
    <source>
        <dbReference type="EMBL" id="KAJ2981532.1"/>
    </source>
</evidence>